<feature type="region of interest" description="Disordered" evidence="1">
    <location>
        <begin position="77"/>
        <end position="122"/>
    </location>
</feature>
<accession>A0ABQ6IH63</accession>
<dbReference type="PANTHER" id="PTHR42839">
    <property type="entry name" value="ISOCHORISMATE SYNTHASE ENTC"/>
    <property type="match status" value="1"/>
</dbReference>
<feature type="compositionally biased region" description="Basic residues" evidence="1">
    <location>
        <begin position="101"/>
        <end position="113"/>
    </location>
</feature>
<protein>
    <recommendedName>
        <fullName evidence="2">Chorismate-utilising enzyme C-terminal domain-containing protein</fullName>
    </recommendedName>
</protein>
<keyword evidence="4" id="KW-1185">Reference proteome</keyword>
<dbReference type="InterPro" id="IPR015890">
    <property type="entry name" value="Chorismate_C"/>
</dbReference>
<evidence type="ECO:0000256" key="1">
    <source>
        <dbReference type="SAM" id="MobiDB-lite"/>
    </source>
</evidence>
<dbReference type="InterPro" id="IPR005801">
    <property type="entry name" value="ADC_synthase"/>
</dbReference>
<name>A0ABQ6IH63_9MICO</name>
<dbReference type="PANTHER" id="PTHR42839:SF2">
    <property type="entry name" value="ISOCHORISMATE SYNTHASE ENTC"/>
    <property type="match status" value="1"/>
</dbReference>
<dbReference type="Proteomes" id="UP001157125">
    <property type="component" value="Unassembled WGS sequence"/>
</dbReference>
<evidence type="ECO:0000259" key="2">
    <source>
        <dbReference type="Pfam" id="PF00425"/>
    </source>
</evidence>
<comment type="caution">
    <text evidence="3">The sequence shown here is derived from an EMBL/GenBank/DDBJ whole genome shotgun (WGS) entry which is preliminary data.</text>
</comment>
<sequence>MPAVTVDLGDRSAWEAAVTQAVARIGAGELDKVVLARAVEATASAPLDTRAILARLAEDYPSCWTFAVDGLVGATPEPAGSRGPWSRHVACAGGHDSPHGRRDRRPRACRRARTLVQGPRGT</sequence>
<reference evidence="4" key="1">
    <citation type="journal article" date="2019" name="Int. J. Syst. Evol. Microbiol.">
        <title>The Global Catalogue of Microorganisms (GCM) 10K type strain sequencing project: providing services to taxonomists for standard genome sequencing and annotation.</title>
        <authorList>
            <consortium name="The Broad Institute Genomics Platform"/>
            <consortium name="The Broad Institute Genome Sequencing Center for Infectious Disease"/>
            <person name="Wu L."/>
            <person name="Ma J."/>
        </authorList>
    </citation>
    <scope>NUCLEOTIDE SEQUENCE [LARGE SCALE GENOMIC DNA]</scope>
    <source>
        <strain evidence="4">NBRC 112299</strain>
    </source>
</reference>
<dbReference type="EMBL" id="BSUN01000001">
    <property type="protein sequence ID" value="GMA36082.1"/>
    <property type="molecule type" value="Genomic_DNA"/>
</dbReference>
<dbReference type="Pfam" id="PF00425">
    <property type="entry name" value="Chorismate_bind"/>
    <property type="match status" value="1"/>
</dbReference>
<dbReference type="SUPFAM" id="SSF56322">
    <property type="entry name" value="ADC synthase"/>
    <property type="match status" value="1"/>
</dbReference>
<evidence type="ECO:0000313" key="3">
    <source>
        <dbReference type="EMBL" id="GMA36082.1"/>
    </source>
</evidence>
<evidence type="ECO:0000313" key="4">
    <source>
        <dbReference type="Proteomes" id="UP001157125"/>
    </source>
</evidence>
<gene>
    <name evidence="3" type="ORF">GCM10025876_22860</name>
</gene>
<proteinExistence type="predicted"/>
<feature type="domain" description="Chorismate-utilising enzyme C-terminal" evidence="2">
    <location>
        <begin position="11"/>
        <end position="78"/>
    </location>
</feature>
<dbReference type="Gene3D" id="3.60.120.10">
    <property type="entry name" value="Anthranilate synthase"/>
    <property type="match status" value="1"/>
</dbReference>
<organism evidence="3 4">
    <name type="scientific">Demequina litorisediminis</name>
    <dbReference type="NCBI Taxonomy" id="1849022"/>
    <lineage>
        <taxon>Bacteria</taxon>
        <taxon>Bacillati</taxon>
        <taxon>Actinomycetota</taxon>
        <taxon>Actinomycetes</taxon>
        <taxon>Micrococcales</taxon>
        <taxon>Demequinaceae</taxon>
        <taxon>Demequina</taxon>
    </lineage>
</organism>